<feature type="compositionally biased region" description="Low complexity" evidence="1">
    <location>
        <begin position="83"/>
        <end position="92"/>
    </location>
</feature>
<keyword evidence="2" id="KW-1133">Transmembrane helix</keyword>
<dbReference type="EMBL" id="VIBQ01000874">
    <property type="protein sequence ID" value="KAC3646409.1"/>
    <property type="molecule type" value="Genomic_DNA"/>
</dbReference>
<organism evidence="3 4">
    <name type="scientific">Carpinus fangiana</name>
    <dbReference type="NCBI Taxonomy" id="176857"/>
    <lineage>
        <taxon>Eukaryota</taxon>
        <taxon>Viridiplantae</taxon>
        <taxon>Streptophyta</taxon>
        <taxon>Embryophyta</taxon>
        <taxon>Tracheophyta</taxon>
        <taxon>Spermatophyta</taxon>
        <taxon>Magnoliopsida</taxon>
        <taxon>eudicotyledons</taxon>
        <taxon>Gunneridae</taxon>
        <taxon>Pentapetalae</taxon>
        <taxon>rosids</taxon>
        <taxon>fabids</taxon>
        <taxon>Fagales</taxon>
        <taxon>Betulaceae</taxon>
        <taxon>Carpinus</taxon>
    </lineage>
</organism>
<sequence>MKISCLVVFGLWSWFRNPISIPISDSEFPKLKSLGKKKEELCYVGKATKIFFIFIVTVLVVLGLVMGFGLLRHTLQNTHKCSGDSCHSSSSSPPVAFPNPGFSPPSPPNPYTSLDPNISNQPNPPNPNPSPISPSSPAAPINQPSPVMATPGPAHG</sequence>
<keyword evidence="2" id="KW-0812">Transmembrane</keyword>
<reference evidence="3 4" key="1">
    <citation type="submission" date="2019-06" db="EMBL/GenBank/DDBJ databases">
        <title>A chromosomal-level reference genome of Carpinus fangiana (Coryloideae, Betulaceae).</title>
        <authorList>
            <person name="Yang X."/>
            <person name="Wang Z."/>
            <person name="Zhang L."/>
            <person name="Hao G."/>
            <person name="Liu J."/>
            <person name="Yang Y."/>
        </authorList>
    </citation>
    <scope>NUCLEOTIDE SEQUENCE [LARGE SCALE GENOMIC DNA]</scope>
    <source>
        <strain evidence="3">Cfa_2016G</strain>
        <tissue evidence="3">Leaf</tissue>
    </source>
</reference>
<comment type="caution">
    <text evidence="3">The sequence shown here is derived from an EMBL/GenBank/DDBJ whole genome shotgun (WGS) entry which is preliminary data.</text>
</comment>
<evidence type="ECO:0000256" key="2">
    <source>
        <dbReference type="SAM" id="Phobius"/>
    </source>
</evidence>
<dbReference type="PANTHER" id="PTHR36036:SF1">
    <property type="entry name" value="PROLINE-RICH FAMILY PROTEIN"/>
    <property type="match status" value="1"/>
</dbReference>
<keyword evidence="2" id="KW-0472">Membrane</keyword>
<feature type="compositionally biased region" description="Low complexity" evidence="1">
    <location>
        <begin position="135"/>
        <end position="146"/>
    </location>
</feature>
<feature type="compositionally biased region" description="Pro residues" evidence="1">
    <location>
        <begin position="95"/>
        <end position="110"/>
    </location>
</feature>
<keyword evidence="4" id="KW-1185">Reference proteome</keyword>
<name>A0A5N6L6A6_9ROSI</name>
<dbReference type="AlphaFoldDB" id="A0A5N6L6A6"/>
<gene>
    <name evidence="3" type="ORF">FH972_027201</name>
</gene>
<evidence type="ECO:0000256" key="1">
    <source>
        <dbReference type="SAM" id="MobiDB-lite"/>
    </source>
</evidence>
<dbReference type="Proteomes" id="UP000327013">
    <property type="component" value="Unassembled WGS sequence"/>
</dbReference>
<protein>
    <submittedName>
        <fullName evidence="3">Uncharacterized protein</fullName>
    </submittedName>
</protein>
<proteinExistence type="predicted"/>
<accession>A0A5N6L6A6</accession>
<dbReference type="PANTHER" id="PTHR36036">
    <property type="entry name" value="PROLINE-RICH FAMILY PROTEIN"/>
    <property type="match status" value="1"/>
</dbReference>
<feature type="region of interest" description="Disordered" evidence="1">
    <location>
        <begin position="79"/>
        <end position="156"/>
    </location>
</feature>
<feature type="transmembrane region" description="Helical" evidence="2">
    <location>
        <begin position="50"/>
        <end position="71"/>
    </location>
</feature>
<evidence type="ECO:0000313" key="4">
    <source>
        <dbReference type="Proteomes" id="UP000327013"/>
    </source>
</evidence>
<feature type="compositionally biased region" description="Pro residues" evidence="1">
    <location>
        <begin position="122"/>
        <end position="134"/>
    </location>
</feature>
<evidence type="ECO:0000313" key="3">
    <source>
        <dbReference type="EMBL" id="KAC3646409.1"/>
    </source>
</evidence>
<dbReference type="InterPro" id="IPR040277">
    <property type="entry name" value="Os04g0629400-like"/>
</dbReference>